<keyword evidence="6" id="KW-0175">Coiled coil</keyword>
<accession>A0ABN8LLD1</accession>
<dbReference type="InterPro" id="IPR003959">
    <property type="entry name" value="ATPase_AAA_core"/>
</dbReference>
<keyword evidence="7" id="KW-0496">Mitochondrion</keyword>
<dbReference type="EMBL" id="CALNXI010000037">
    <property type="protein sequence ID" value="CAH3016216.1"/>
    <property type="molecule type" value="Genomic_DNA"/>
</dbReference>
<evidence type="ECO:0000256" key="10">
    <source>
        <dbReference type="SAM" id="MobiDB-lite"/>
    </source>
</evidence>
<feature type="region of interest" description="Disordered" evidence="10">
    <location>
        <begin position="1"/>
        <end position="93"/>
    </location>
</feature>
<feature type="compositionally biased region" description="Basic and acidic residues" evidence="10">
    <location>
        <begin position="59"/>
        <end position="78"/>
    </location>
</feature>
<dbReference type="InterPro" id="IPR021911">
    <property type="entry name" value="ATAD3_N"/>
</dbReference>
<keyword evidence="3" id="KW-0547">Nucleotide-binding</keyword>
<evidence type="ECO:0000256" key="6">
    <source>
        <dbReference type="ARBA" id="ARBA00023054"/>
    </source>
</evidence>
<dbReference type="Pfam" id="PF00004">
    <property type="entry name" value="AAA"/>
    <property type="match status" value="1"/>
</dbReference>
<dbReference type="InterPro" id="IPR027417">
    <property type="entry name" value="P-loop_NTPase"/>
</dbReference>
<reference evidence="12 13" key="1">
    <citation type="submission" date="2022-05" db="EMBL/GenBank/DDBJ databases">
        <authorList>
            <consortium name="Genoscope - CEA"/>
            <person name="William W."/>
        </authorList>
    </citation>
    <scope>NUCLEOTIDE SEQUENCE [LARGE SCALE GENOMIC DNA]</scope>
</reference>
<feature type="compositionally biased region" description="Basic and acidic residues" evidence="10">
    <location>
        <begin position="152"/>
        <end position="171"/>
    </location>
</feature>
<feature type="region of interest" description="Disordered" evidence="10">
    <location>
        <begin position="573"/>
        <end position="610"/>
    </location>
</feature>
<dbReference type="CDD" id="cd19512">
    <property type="entry name" value="RecA-like_ATAD3-like"/>
    <property type="match status" value="1"/>
</dbReference>
<evidence type="ECO:0000256" key="1">
    <source>
        <dbReference type="ARBA" id="ARBA00004273"/>
    </source>
</evidence>
<evidence type="ECO:0000256" key="8">
    <source>
        <dbReference type="ARBA" id="ARBA00023136"/>
    </source>
</evidence>
<dbReference type="PANTHER" id="PTHR23075">
    <property type="entry name" value="PUTATIVE ATP-ASE"/>
    <property type="match status" value="1"/>
</dbReference>
<keyword evidence="5" id="KW-0067">ATP-binding</keyword>
<evidence type="ECO:0000256" key="4">
    <source>
        <dbReference type="ARBA" id="ARBA00022792"/>
    </source>
</evidence>
<sequence length="610" mass="68879">MSWLFGVNKPPPPGEEPPLIPGSPGGGDQGGEDGGGKDDTGDSKTAPVWRSFDPSGLERAAKAARELEKSHHSKEALEMARMQESTKQLEQQRKIKEFEANIEGMKLDKTRVEQEEKRKTLAAETQQHQQRAQYQDQLARKRYDDQLTQQRRMNEDNLAKQEESVRKQEAMKRGTIEYQAELQHKNEMKRLEAELRGKAQIERENKDIRLEKIRVKAAEQRETVLQSIKTAGSILGAGFNAFISDWDKISATAAGLTLLALGVYTAKYGTGVGARYIEARLGKPSLVRDTSRLSVFGTVRHPVQTFRKMFVNYEDSLQGIILKPSLETRLQEVSKATANTKKNKGLYRNLLFYGPPGTGKTMFAKSLAKHSGMDYGIMTGGDIVPMGKEGVTAMHKVFDWAETSRRGLLLFVDEADAFLRKRNQEKMSEDLRSTLNAFLYRTGESSRKFMLVLASNQPDQFDWAINDRLDEMVEFDLPSLEERVRLVRQYFEEHVLKPATTGSRAGRLKIANFDFNVKCRQIAEVTEGLSGREISKIAIAWQASAYGSPDGVLTEEMMDERVQEAVRQHKQKIEWHSSELPGEITASNTTTQKNRDSVLKRTQDNKSKKG</sequence>
<evidence type="ECO:0000313" key="12">
    <source>
        <dbReference type="EMBL" id="CAH3016216.1"/>
    </source>
</evidence>
<feature type="region of interest" description="Disordered" evidence="10">
    <location>
        <begin position="112"/>
        <end position="136"/>
    </location>
</feature>
<evidence type="ECO:0000313" key="13">
    <source>
        <dbReference type="Proteomes" id="UP001159427"/>
    </source>
</evidence>
<keyword evidence="4" id="KW-0999">Mitochondrion inner membrane</keyword>
<dbReference type="Pfam" id="PF12037">
    <property type="entry name" value="ATAD3_N"/>
    <property type="match status" value="1"/>
</dbReference>
<feature type="compositionally biased region" description="Basic and acidic residues" evidence="10">
    <location>
        <begin position="593"/>
        <end position="610"/>
    </location>
</feature>
<dbReference type="Proteomes" id="UP001159427">
    <property type="component" value="Unassembled WGS sequence"/>
</dbReference>
<keyword evidence="13" id="KW-1185">Reference proteome</keyword>
<feature type="compositionally biased region" description="Gly residues" evidence="10">
    <location>
        <begin position="23"/>
        <end position="33"/>
    </location>
</feature>
<keyword evidence="8" id="KW-0472">Membrane</keyword>
<evidence type="ECO:0000256" key="5">
    <source>
        <dbReference type="ARBA" id="ARBA00022840"/>
    </source>
</evidence>
<evidence type="ECO:0000259" key="11">
    <source>
        <dbReference type="SMART" id="SM00382"/>
    </source>
</evidence>
<gene>
    <name evidence="12" type="ORF">PEVE_00027091</name>
</gene>
<protein>
    <recommendedName>
        <fullName evidence="11">AAA+ ATPase domain-containing protein</fullName>
    </recommendedName>
</protein>
<keyword evidence="9" id="KW-1135">Mitochondrion nucleoid</keyword>
<organism evidence="12 13">
    <name type="scientific">Porites evermanni</name>
    <dbReference type="NCBI Taxonomy" id="104178"/>
    <lineage>
        <taxon>Eukaryota</taxon>
        <taxon>Metazoa</taxon>
        <taxon>Cnidaria</taxon>
        <taxon>Anthozoa</taxon>
        <taxon>Hexacorallia</taxon>
        <taxon>Scleractinia</taxon>
        <taxon>Fungiina</taxon>
        <taxon>Poritidae</taxon>
        <taxon>Porites</taxon>
    </lineage>
</organism>
<feature type="compositionally biased region" description="Basic and acidic residues" evidence="10">
    <location>
        <begin position="112"/>
        <end position="121"/>
    </location>
</feature>
<feature type="region of interest" description="Disordered" evidence="10">
    <location>
        <begin position="149"/>
        <end position="171"/>
    </location>
</feature>
<feature type="domain" description="AAA+ ATPase" evidence="11">
    <location>
        <begin position="346"/>
        <end position="479"/>
    </location>
</feature>
<dbReference type="PANTHER" id="PTHR23075:SF0">
    <property type="entry name" value="ATPASE FAMILY AAA DOMAIN-CONTAINING PROTEIN 3"/>
    <property type="match status" value="1"/>
</dbReference>
<dbReference type="SUPFAM" id="SSF52540">
    <property type="entry name" value="P-loop containing nucleoside triphosphate hydrolases"/>
    <property type="match status" value="1"/>
</dbReference>
<evidence type="ECO:0000256" key="3">
    <source>
        <dbReference type="ARBA" id="ARBA00022741"/>
    </source>
</evidence>
<evidence type="ECO:0000256" key="9">
    <source>
        <dbReference type="ARBA" id="ARBA00023271"/>
    </source>
</evidence>
<proteinExistence type="predicted"/>
<dbReference type="Gene3D" id="3.40.50.300">
    <property type="entry name" value="P-loop containing nucleotide triphosphate hydrolases"/>
    <property type="match status" value="1"/>
</dbReference>
<feature type="compositionally biased region" description="Pro residues" evidence="10">
    <location>
        <begin position="9"/>
        <end position="21"/>
    </location>
</feature>
<comment type="caution">
    <text evidence="12">The sequence shown here is derived from an EMBL/GenBank/DDBJ whole genome shotgun (WGS) entry which is preliminary data.</text>
</comment>
<dbReference type="SMART" id="SM00382">
    <property type="entry name" value="AAA"/>
    <property type="match status" value="1"/>
</dbReference>
<dbReference type="InterPro" id="IPR003593">
    <property type="entry name" value="AAA+_ATPase"/>
</dbReference>
<evidence type="ECO:0000256" key="7">
    <source>
        <dbReference type="ARBA" id="ARBA00023128"/>
    </source>
</evidence>
<feature type="compositionally biased region" description="Low complexity" evidence="10">
    <location>
        <begin position="122"/>
        <end position="136"/>
    </location>
</feature>
<comment type="subcellular location">
    <subcellularLocation>
        <location evidence="1">Mitochondrion inner membrane</location>
    </subcellularLocation>
    <subcellularLocation>
        <location evidence="2">Mitochondrion matrix</location>
        <location evidence="2">Mitochondrion nucleoid</location>
    </subcellularLocation>
</comment>
<evidence type="ECO:0000256" key="2">
    <source>
        <dbReference type="ARBA" id="ARBA00004436"/>
    </source>
</evidence>
<name>A0ABN8LLD1_9CNID</name>